<evidence type="ECO:0000313" key="2">
    <source>
        <dbReference type="EMBL" id="RKO88078.1"/>
    </source>
</evidence>
<sequence>DAKDYSEDSSWSPPFSPLPPCTPECQLDNGFGPVAINTVATKECPAQIPGQPTQLIKRQCGPTGLWSPVADYSQCECQLDDGFGPAGVNTVATKDCPAQIPGKPTQLIKRQCGPTGLWISGTKDYSQCECQLDNGFGPSGINTVATKECPAQIPGRPTQLIKRQCGPTGLWSPVEDYSECECQLDDGFGPVGINTVATKNCPAQIPGRPPQLITRQCGPTGLWTTNTKDYSQCRELTLAYLLCCAHPICAQLTTASVLSLLTLKPPKIVRRRSPGNRHKSSLGSAGQQVFG</sequence>
<reference evidence="3" key="1">
    <citation type="journal article" date="2018" name="Nat. Microbiol.">
        <title>Leveraging single-cell genomics to expand the fungal tree of life.</title>
        <authorList>
            <person name="Ahrendt S.R."/>
            <person name="Quandt C.A."/>
            <person name="Ciobanu D."/>
            <person name="Clum A."/>
            <person name="Salamov A."/>
            <person name="Andreopoulos B."/>
            <person name="Cheng J.F."/>
            <person name="Woyke T."/>
            <person name="Pelin A."/>
            <person name="Henrissat B."/>
            <person name="Reynolds N.K."/>
            <person name="Benny G.L."/>
            <person name="Smith M.E."/>
            <person name="James T.Y."/>
            <person name="Grigoriev I.V."/>
        </authorList>
    </citation>
    <scope>NUCLEOTIDE SEQUENCE [LARGE SCALE GENOMIC DNA]</scope>
</reference>
<name>A0A4P9WAA6_9FUNG</name>
<dbReference type="GO" id="GO:0004930">
    <property type="term" value="F:G protein-coupled receptor activity"/>
    <property type="evidence" value="ECO:0007669"/>
    <property type="project" value="InterPro"/>
</dbReference>
<feature type="non-terminal residue" evidence="2">
    <location>
        <position position="1"/>
    </location>
</feature>
<dbReference type="Gene3D" id="4.10.1240.10">
    <property type="entry name" value="GPCR, family 2, extracellular hormone receptor domain"/>
    <property type="match status" value="4"/>
</dbReference>
<accession>A0A4P9WAA6</accession>
<proteinExistence type="predicted"/>
<feature type="region of interest" description="Disordered" evidence="1">
    <location>
        <begin position="269"/>
        <end position="291"/>
    </location>
</feature>
<dbReference type="OrthoDB" id="5804959at2759"/>
<dbReference type="SUPFAM" id="SSF111418">
    <property type="entry name" value="Hormone receptor domain"/>
    <property type="match status" value="4"/>
</dbReference>
<feature type="compositionally biased region" description="Polar residues" evidence="1">
    <location>
        <begin position="281"/>
        <end position="291"/>
    </location>
</feature>
<gene>
    <name evidence="2" type="ORF">BDK51DRAFT_48917</name>
</gene>
<evidence type="ECO:0000256" key="1">
    <source>
        <dbReference type="SAM" id="MobiDB-lite"/>
    </source>
</evidence>
<organism evidence="2 3">
    <name type="scientific">Blyttiomyces helicus</name>
    <dbReference type="NCBI Taxonomy" id="388810"/>
    <lineage>
        <taxon>Eukaryota</taxon>
        <taxon>Fungi</taxon>
        <taxon>Fungi incertae sedis</taxon>
        <taxon>Chytridiomycota</taxon>
        <taxon>Chytridiomycota incertae sedis</taxon>
        <taxon>Chytridiomycetes</taxon>
        <taxon>Chytridiomycetes incertae sedis</taxon>
        <taxon>Blyttiomyces</taxon>
    </lineage>
</organism>
<protein>
    <submittedName>
        <fullName evidence="2">Uncharacterized protein</fullName>
    </submittedName>
</protein>
<dbReference type="Proteomes" id="UP000269721">
    <property type="component" value="Unassembled WGS sequence"/>
</dbReference>
<dbReference type="GO" id="GO:0016020">
    <property type="term" value="C:membrane"/>
    <property type="evidence" value="ECO:0007669"/>
    <property type="project" value="InterPro"/>
</dbReference>
<evidence type="ECO:0000313" key="3">
    <source>
        <dbReference type="Proteomes" id="UP000269721"/>
    </source>
</evidence>
<dbReference type="AlphaFoldDB" id="A0A4P9WAA6"/>
<dbReference type="InterPro" id="IPR036445">
    <property type="entry name" value="GPCR_2_extracell_dom_sf"/>
</dbReference>
<feature type="compositionally biased region" description="Basic residues" evidence="1">
    <location>
        <begin position="269"/>
        <end position="280"/>
    </location>
</feature>
<dbReference type="EMBL" id="KZ996956">
    <property type="protein sequence ID" value="RKO88078.1"/>
    <property type="molecule type" value="Genomic_DNA"/>
</dbReference>
<keyword evidence="3" id="KW-1185">Reference proteome</keyword>